<dbReference type="SUPFAM" id="SSF103111">
    <property type="entry name" value="Activator of Hsp90 ATPase, Aha1"/>
    <property type="match status" value="1"/>
</dbReference>
<protein>
    <recommendedName>
        <fullName evidence="2">Activator of Hsp90 ATPase AHSA1-like N-terminal domain-containing protein</fullName>
    </recommendedName>
</protein>
<sequence length="349" mass="39555">MAKWGEGDPRWIVEERPDAINVNNWHWTEKNACGWSKDRFNDLFTGFKIENDLFKCKITEVEKCSGEAVANNRKGKLIFFYEWEITLKWKAKLNSANSFVNGKIVIPNLSEENEVHEVDVNISTNESSVEGDALREVMKELTTEKVREQLGKYIQGLKAEFSQGMILPSKGSNEDTECKDSINNISTGLESKVKVNSNAINAVKSAPNIKSPGQKINTTNIELSQVLQCTAVELYNSLTVTEMVAAFTHGRVKLDAKPGGKFELFEGNVSGEFIQLEPYSKIVQSWRCERWPSGHYSIVTIDIKQQAEFTEFKLTQTGVPQGESESIRENWERYYLDALKSTFGFGYFI</sequence>
<dbReference type="GO" id="GO:0005829">
    <property type="term" value="C:cytosol"/>
    <property type="evidence" value="ECO:0007669"/>
    <property type="project" value="TreeGrafter"/>
</dbReference>
<evidence type="ECO:0000259" key="2">
    <source>
        <dbReference type="SMART" id="SM01000"/>
    </source>
</evidence>
<dbReference type="Gene3D" id="3.15.10.20">
    <property type="entry name" value="Activator of Hsp90 ATPase Aha1, N-terminal domain"/>
    <property type="match status" value="1"/>
</dbReference>
<dbReference type="Gene3D" id="3.30.530.20">
    <property type="match status" value="1"/>
</dbReference>
<gene>
    <name evidence="3" type="ORF">PYX00_003681</name>
</gene>
<dbReference type="SUPFAM" id="SSF55961">
    <property type="entry name" value="Bet v1-like"/>
    <property type="match status" value="1"/>
</dbReference>
<evidence type="ECO:0000256" key="1">
    <source>
        <dbReference type="ARBA" id="ARBA00006817"/>
    </source>
</evidence>
<reference evidence="3" key="1">
    <citation type="journal article" date="2024" name="Gigascience">
        <title>Chromosome-level genome of the poultry shaft louse Menopon gallinae provides insight into the host-switching and adaptive evolution of parasitic lice.</title>
        <authorList>
            <person name="Xu Y."/>
            <person name="Ma L."/>
            <person name="Liu S."/>
            <person name="Liang Y."/>
            <person name="Liu Q."/>
            <person name="He Z."/>
            <person name="Tian L."/>
            <person name="Duan Y."/>
            <person name="Cai W."/>
            <person name="Li H."/>
            <person name="Song F."/>
        </authorList>
    </citation>
    <scope>NUCLEOTIDE SEQUENCE</scope>
    <source>
        <strain evidence="3">Cailab_2023a</strain>
    </source>
</reference>
<dbReference type="AlphaFoldDB" id="A0AAW2I278"/>
<dbReference type="PANTHER" id="PTHR13009">
    <property type="entry name" value="HEAT SHOCK PROTEIN 90 HSP90 CO-CHAPERONE AHA-1"/>
    <property type="match status" value="1"/>
</dbReference>
<dbReference type="GO" id="GO:0006457">
    <property type="term" value="P:protein folding"/>
    <property type="evidence" value="ECO:0007669"/>
    <property type="project" value="TreeGrafter"/>
</dbReference>
<dbReference type="EMBL" id="JARGDH010000002">
    <property type="protein sequence ID" value="KAL0275993.1"/>
    <property type="molecule type" value="Genomic_DNA"/>
</dbReference>
<evidence type="ECO:0000313" key="3">
    <source>
        <dbReference type="EMBL" id="KAL0275993.1"/>
    </source>
</evidence>
<dbReference type="CDD" id="cd08892">
    <property type="entry name" value="SRPBCC_Aha1"/>
    <property type="match status" value="1"/>
</dbReference>
<dbReference type="InterPro" id="IPR015310">
    <property type="entry name" value="AHSA1-like_N"/>
</dbReference>
<name>A0AAW2I278_9NEOP</name>
<dbReference type="InterPro" id="IPR023393">
    <property type="entry name" value="START-like_dom_sf"/>
</dbReference>
<feature type="domain" description="Activator of Hsp90 ATPase AHSA1-like N-terminal" evidence="2">
    <location>
        <begin position="29"/>
        <end position="163"/>
    </location>
</feature>
<dbReference type="InterPro" id="IPR036338">
    <property type="entry name" value="Aha1"/>
</dbReference>
<organism evidence="3">
    <name type="scientific">Menopon gallinae</name>
    <name type="common">poultry shaft louse</name>
    <dbReference type="NCBI Taxonomy" id="328185"/>
    <lineage>
        <taxon>Eukaryota</taxon>
        <taxon>Metazoa</taxon>
        <taxon>Ecdysozoa</taxon>
        <taxon>Arthropoda</taxon>
        <taxon>Hexapoda</taxon>
        <taxon>Insecta</taxon>
        <taxon>Pterygota</taxon>
        <taxon>Neoptera</taxon>
        <taxon>Paraneoptera</taxon>
        <taxon>Psocodea</taxon>
        <taxon>Troctomorpha</taxon>
        <taxon>Phthiraptera</taxon>
        <taxon>Amblycera</taxon>
        <taxon>Menoponidae</taxon>
        <taxon>Menopon</taxon>
    </lineage>
</organism>
<accession>A0AAW2I278</accession>
<dbReference type="InterPro" id="IPR013538">
    <property type="entry name" value="ASHA1/2-like_C"/>
</dbReference>
<comment type="similarity">
    <text evidence="1">Belongs to the AHA1 family.</text>
</comment>
<proteinExistence type="inferred from homology"/>
<dbReference type="Pfam" id="PF08327">
    <property type="entry name" value="AHSA1"/>
    <property type="match status" value="1"/>
</dbReference>
<dbReference type="GO" id="GO:0001671">
    <property type="term" value="F:ATPase activator activity"/>
    <property type="evidence" value="ECO:0007669"/>
    <property type="project" value="InterPro"/>
</dbReference>
<dbReference type="SMART" id="SM01000">
    <property type="entry name" value="Aha1_N"/>
    <property type="match status" value="1"/>
</dbReference>
<dbReference type="Pfam" id="PF09229">
    <property type="entry name" value="Aha1_N"/>
    <property type="match status" value="1"/>
</dbReference>
<comment type="caution">
    <text evidence="3">The sequence shown here is derived from an EMBL/GenBank/DDBJ whole genome shotgun (WGS) entry which is preliminary data.</text>
</comment>
<dbReference type="PANTHER" id="PTHR13009:SF22">
    <property type="entry name" value="LD43819P"/>
    <property type="match status" value="1"/>
</dbReference>
<dbReference type="GO" id="GO:0051087">
    <property type="term" value="F:protein-folding chaperone binding"/>
    <property type="evidence" value="ECO:0007669"/>
    <property type="project" value="InterPro"/>
</dbReference>